<sequence length="131" mass="15116">MKKYLILFFSFVLLIGCKDKEVDKKNRLYLKEIPVNDKTIEWFYYSLVGDVTADYVLLYDPVNNKNDTIVNSTNIKDVSFSNNEIILSFYGKPKIYQNPISLKQNIAGLNIKVDTTAVSSGPTVRKFYQKK</sequence>
<name>A0A840KC19_9FLAO</name>
<comment type="caution">
    <text evidence="1">The sequence shown here is derived from an EMBL/GenBank/DDBJ whole genome shotgun (WGS) entry which is preliminary data.</text>
</comment>
<protein>
    <recommendedName>
        <fullName evidence="3">Lipoprotein</fullName>
    </recommendedName>
</protein>
<gene>
    <name evidence="1" type="ORF">HNP38_002295</name>
</gene>
<dbReference type="Proteomes" id="UP000592180">
    <property type="component" value="Unassembled WGS sequence"/>
</dbReference>
<evidence type="ECO:0000313" key="1">
    <source>
        <dbReference type="EMBL" id="MBB4806999.1"/>
    </source>
</evidence>
<organism evidence="1 2">
    <name type="scientific">Chryseobacterium defluvii</name>
    <dbReference type="NCBI Taxonomy" id="160396"/>
    <lineage>
        <taxon>Bacteria</taxon>
        <taxon>Pseudomonadati</taxon>
        <taxon>Bacteroidota</taxon>
        <taxon>Flavobacteriia</taxon>
        <taxon>Flavobacteriales</taxon>
        <taxon>Weeksellaceae</taxon>
        <taxon>Chryseobacterium group</taxon>
        <taxon>Chryseobacterium</taxon>
    </lineage>
</organism>
<reference evidence="1 2" key="1">
    <citation type="submission" date="2020-08" db="EMBL/GenBank/DDBJ databases">
        <title>Functional genomics of gut bacteria from endangered species of beetles.</title>
        <authorList>
            <person name="Carlos-Shanley C."/>
        </authorList>
    </citation>
    <scope>NUCLEOTIDE SEQUENCE [LARGE SCALE GENOMIC DNA]</scope>
    <source>
        <strain evidence="1 2">S00151</strain>
    </source>
</reference>
<dbReference type="PROSITE" id="PS51257">
    <property type="entry name" value="PROKAR_LIPOPROTEIN"/>
    <property type="match status" value="1"/>
</dbReference>
<evidence type="ECO:0008006" key="3">
    <source>
        <dbReference type="Google" id="ProtNLM"/>
    </source>
</evidence>
<dbReference type="AlphaFoldDB" id="A0A840KC19"/>
<dbReference type="RefSeq" id="WP_184189482.1">
    <property type="nucleotide sequence ID" value="NZ_JACHLE010000002.1"/>
</dbReference>
<proteinExistence type="predicted"/>
<keyword evidence="2" id="KW-1185">Reference proteome</keyword>
<dbReference type="EMBL" id="JACHLE010000002">
    <property type="protein sequence ID" value="MBB4806999.1"/>
    <property type="molecule type" value="Genomic_DNA"/>
</dbReference>
<accession>A0A840KC19</accession>
<evidence type="ECO:0000313" key="2">
    <source>
        <dbReference type="Proteomes" id="UP000592180"/>
    </source>
</evidence>